<evidence type="ECO:0000313" key="1">
    <source>
        <dbReference type="EMBL" id="KAJ9091557.1"/>
    </source>
</evidence>
<keyword evidence="2" id="KW-1185">Reference proteome</keyword>
<proteinExistence type="predicted"/>
<name>A0ACC2UXQ1_9TREE</name>
<protein>
    <submittedName>
        <fullName evidence="1">Uncharacterized protein</fullName>
    </submittedName>
</protein>
<reference evidence="1" key="1">
    <citation type="submission" date="2023-04" db="EMBL/GenBank/DDBJ databases">
        <title>Draft Genome sequencing of Naganishia species isolated from polar environments using Oxford Nanopore Technology.</title>
        <authorList>
            <person name="Leo P."/>
            <person name="Venkateswaran K."/>
        </authorList>
    </citation>
    <scope>NUCLEOTIDE SEQUENCE</scope>
    <source>
        <strain evidence="1">MNA-CCFEE 5423</strain>
    </source>
</reference>
<gene>
    <name evidence="1" type="ORF">QFC21_007182</name>
</gene>
<dbReference type="Proteomes" id="UP001227268">
    <property type="component" value="Unassembled WGS sequence"/>
</dbReference>
<comment type="caution">
    <text evidence="1">The sequence shown here is derived from an EMBL/GenBank/DDBJ whole genome shotgun (WGS) entry which is preliminary data.</text>
</comment>
<organism evidence="1 2">
    <name type="scientific">Naganishia friedmannii</name>
    <dbReference type="NCBI Taxonomy" id="89922"/>
    <lineage>
        <taxon>Eukaryota</taxon>
        <taxon>Fungi</taxon>
        <taxon>Dikarya</taxon>
        <taxon>Basidiomycota</taxon>
        <taxon>Agaricomycotina</taxon>
        <taxon>Tremellomycetes</taxon>
        <taxon>Filobasidiales</taxon>
        <taxon>Filobasidiaceae</taxon>
        <taxon>Naganishia</taxon>
    </lineage>
</organism>
<sequence>MQHHLTSCHHLTDASSVIADVRHPPVRDSQSPRGSYDTKSSLTATPNLLRRRVIQGSGSSVASRKRDRRAGLAKDRVYPKYRMPATDERLIQLVNLFHQHTISSSLQGASSMQRVQSHIIRADQNSQEPFALSVSEAGHPLFVDLIKKPWKDEYKRLLAVRFKKFATVEASNHHAKPKDPVESEPEEGENTAVAGPSRGSGTKTGATILVGFGGRLNQDEDEGDDEHEDE</sequence>
<evidence type="ECO:0000313" key="2">
    <source>
        <dbReference type="Proteomes" id="UP001227268"/>
    </source>
</evidence>
<dbReference type="EMBL" id="JASBWT010000050">
    <property type="protein sequence ID" value="KAJ9091557.1"/>
    <property type="molecule type" value="Genomic_DNA"/>
</dbReference>
<accession>A0ACC2UXQ1</accession>